<keyword evidence="8" id="KW-1185">Reference proteome</keyword>
<protein>
    <submittedName>
        <fullName evidence="7">Branched-chain amino acid ABC transporter permease</fullName>
    </submittedName>
</protein>
<feature type="transmembrane region" description="Helical" evidence="6">
    <location>
        <begin position="220"/>
        <end position="239"/>
    </location>
</feature>
<evidence type="ECO:0000256" key="5">
    <source>
        <dbReference type="ARBA" id="ARBA00023136"/>
    </source>
</evidence>
<dbReference type="GO" id="GO:0005886">
    <property type="term" value="C:plasma membrane"/>
    <property type="evidence" value="ECO:0007669"/>
    <property type="project" value="UniProtKB-SubCell"/>
</dbReference>
<gene>
    <name evidence="7" type="ORF">DEM27_26110</name>
</gene>
<keyword evidence="2" id="KW-1003">Cell membrane</keyword>
<organism evidence="7 8">
    <name type="scientific">Metarhizobium album</name>
    <dbReference type="NCBI Taxonomy" id="2182425"/>
    <lineage>
        <taxon>Bacteria</taxon>
        <taxon>Pseudomonadati</taxon>
        <taxon>Pseudomonadota</taxon>
        <taxon>Alphaproteobacteria</taxon>
        <taxon>Hyphomicrobiales</taxon>
        <taxon>Rhizobiaceae</taxon>
        <taxon>Metarhizobium</taxon>
    </lineage>
</organism>
<dbReference type="Pfam" id="PF02653">
    <property type="entry name" value="BPD_transp_2"/>
    <property type="match status" value="1"/>
</dbReference>
<evidence type="ECO:0000256" key="2">
    <source>
        <dbReference type="ARBA" id="ARBA00022475"/>
    </source>
</evidence>
<feature type="transmembrane region" description="Helical" evidence="6">
    <location>
        <begin position="259"/>
        <end position="284"/>
    </location>
</feature>
<dbReference type="Proteomes" id="UP000245252">
    <property type="component" value="Unassembled WGS sequence"/>
</dbReference>
<evidence type="ECO:0000256" key="1">
    <source>
        <dbReference type="ARBA" id="ARBA00004651"/>
    </source>
</evidence>
<comment type="subcellular location">
    <subcellularLocation>
        <location evidence="1">Cell membrane</location>
        <topology evidence="1">Multi-pass membrane protein</topology>
    </subcellularLocation>
</comment>
<dbReference type="CDD" id="cd06581">
    <property type="entry name" value="TM_PBP1_LivM_like"/>
    <property type="match status" value="1"/>
</dbReference>
<reference evidence="7 8" key="1">
    <citation type="submission" date="2018-05" db="EMBL/GenBank/DDBJ databases">
        <title>The draft genome of strain NS-104.</title>
        <authorList>
            <person name="Hang P."/>
            <person name="Jiang J."/>
        </authorList>
    </citation>
    <scope>NUCLEOTIDE SEQUENCE [LARGE SCALE GENOMIC DNA]</scope>
    <source>
        <strain evidence="7 8">NS-104</strain>
    </source>
</reference>
<dbReference type="InterPro" id="IPR043428">
    <property type="entry name" value="LivM-like"/>
</dbReference>
<name>A0A2U2DJE6_9HYPH</name>
<dbReference type="PANTHER" id="PTHR30482:SF17">
    <property type="entry name" value="ABC TRANSPORTER ATP-BINDING PROTEIN"/>
    <property type="match status" value="1"/>
</dbReference>
<proteinExistence type="predicted"/>
<keyword evidence="4 6" id="KW-1133">Transmembrane helix</keyword>
<dbReference type="AlphaFoldDB" id="A0A2U2DJE6"/>
<evidence type="ECO:0000313" key="8">
    <source>
        <dbReference type="Proteomes" id="UP000245252"/>
    </source>
</evidence>
<feature type="transmembrane region" description="Helical" evidence="6">
    <location>
        <begin position="171"/>
        <end position="190"/>
    </location>
</feature>
<sequence>MKSNSVSATRHSRTTHLALVFVGVCALVFASAPLWAGANILRLLTDFFLYLSLACLWNFLVGYAGLVSIGQQAFVGLGAYGLFTLSRYTGLNPLVSVLIASVVVAALSIPFAALLFRLKGAYFAISSWVLAEVLRLTAQFIPQIGGSSGMSLPIEAARALGAQPAVRFTTIYLAAFIALLMILSGIYFTLQSRTGLALTAIRDNELAARSNGVNANRTKLIVYVLTAFGTAATGGLIFLQRLRVTPDSAFSISDWTALVIFMVVIGGVGTFEGPIIGAVLFFLLRGTLADFGPFYMISLGAVAILIMIYNPRGLWGHVRDRWHLQLLPLNFRILSKQDS</sequence>
<dbReference type="OrthoDB" id="9804361at2"/>
<evidence type="ECO:0000313" key="7">
    <source>
        <dbReference type="EMBL" id="PWE53424.1"/>
    </source>
</evidence>
<dbReference type="RefSeq" id="WP_109461174.1">
    <property type="nucleotide sequence ID" value="NZ_QFBC01000016.1"/>
</dbReference>
<feature type="transmembrane region" description="Helical" evidence="6">
    <location>
        <begin position="60"/>
        <end position="83"/>
    </location>
</feature>
<feature type="transmembrane region" description="Helical" evidence="6">
    <location>
        <begin position="95"/>
        <end position="116"/>
    </location>
</feature>
<dbReference type="InterPro" id="IPR001851">
    <property type="entry name" value="ABC_transp_permease"/>
</dbReference>
<keyword evidence="5 6" id="KW-0472">Membrane</keyword>
<evidence type="ECO:0000256" key="6">
    <source>
        <dbReference type="SAM" id="Phobius"/>
    </source>
</evidence>
<keyword evidence="3 6" id="KW-0812">Transmembrane</keyword>
<evidence type="ECO:0000256" key="3">
    <source>
        <dbReference type="ARBA" id="ARBA00022692"/>
    </source>
</evidence>
<feature type="transmembrane region" description="Helical" evidence="6">
    <location>
        <begin position="291"/>
        <end position="309"/>
    </location>
</feature>
<dbReference type="GO" id="GO:0015658">
    <property type="term" value="F:branched-chain amino acid transmembrane transporter activity"/>
    <property type="evidence" value="ECO:0007669"/>
    <property type="project" value="InterPro"/>
</dbReference>
<accession>A0A2U2DJE6</accession>
<comment type="caution">
    <text evidence="7">The sequence shown here is derived from an EMBL/GenBank/DDBJ whole genome shotgun (WGS) entry which is preliminary data.</text>
</comment>
<dbReference type="PANTHER" id="PTHR30482">
    <property type="entry name" value="HIGH-AFFINITY BRANCHED-CHAIN AMINO ACID TRANSPORT SYSTEM PERMEASE"/>
    <property type="match status" value="1"/>
</dbReference>
<evidence type="ECO:0000256" key="4">
    <source>
        <dbReference type="ARBA" id="ARBA00022989"/>
    </source>
</evidence>
<dbReference type="EMBL" id="QFBC01000016">
    <property type="protein sequence ID" value="PWE53424.1"/>
    <property type="molecule type" value="Genomic_DNA"/>
</dbReference>